<keyword evidence="1" id="KW-1133">Transmembrane helix</keyword>
<feature type="transmembrane region" description="Helical" evidence="1">
    <location>
        <begin position="48"/>
        <end position="68"/>
    </location>
</feature>
<evidence type="ECO:0000313" key="4">
    <source>
        <dbReference type="Proteomes" id="UP001631993"/>
    </source>
</evidence>
<reference evidence="3 4" key="1">
    <citation type="submission" date="2024-12" db="EMBL/GenBank/DDBJ databases">
        <title>Forecasting of Potato common scab and diversities of Pathogenic streptomyces spp. in china.</title>
        <authorList>
            <person name="Handique U."/>
            <person name="Wu J."/>
        </authorList>
    </citation>
    <scope>NUCLEOTIDE SEQUENCE [LARGE SCALE GENOMIC DNA]</scope>
    <source>
        <strain evidence="3 4">ZRIMU1585</strain>
    </source>
</reference>
<evidence type="ECO:0000259" key="2">
    <source>
        <dbReference type="Pfam" id="PF10145"/>
    </source>
</evidence>
<dbReference type="RefSeq" id="WP_409096862.1">
    <property type="nucleotide sequence ID" value="NZ_JBJVND010000044.1"/>
</dbReference>
<accession>A0ABW9IYC6</accession>
<protein>
    <submittedName>
        <fullName evidence="3">Phage tail tape measure protein</fullName>
    </submittedName>
</protein>
<evidence type="ECO:0000313" key="3">
    <source>
        <dbReference type="EMBL" id="MFM9652754.1"/>
    </source>
</evidence>
<feature type="transmembrane region" description="Helical" evidence="1">
    <location>
        <begin position="451"/>
        <end position="484"/>
    </location>
</feature>
<proteinExistence type="predicted"/>
<gene>
    <name evidence="3" type="ORF">ACKI1S_42475</name>
</gene>
<evidence type="ECO:0000256" key="1">
    <source>
        <dbReference type="SAM" id="Phobius"/>
    </source>
</evidence>
<name>A0ABW9IYC6_STRGJ</name>
<dbReference type="Proteomes" id="UP001631993">
    <property type="component" value="Unassembled WGS sequence"/>
</dbReference>
<keyword evidence="1" id="KW-0472">Membrane</keyword>
<keyword evidence="1" id="KW-0812">Transmembrane</keyword>
<dbReference type="InterPro" id="IPR010090">
    <property type="entry name" value="Phage_tape_meas"/>
</dbReference>
<dbReference type="EMBL" id="JBJVNE010000032">
    <property type="protein sequence ID" value="MFM9652754.1"/>
    <property type="molecule type" value="Genomic_DNA"/>
</dbReference>
<keyword evidence="4" id="KW-1185">Reference proteome</keyword>
<sequence length="758" mass="78396">MSDTSLVFALSTRDETARGMQSARQTVNSETEGMADDVAANGSKMGPALAAAGAAAGALAGVAIMSTLSQAMDMSEATTRLEAQLANTTADVGAATSAMTNVFTDGWGESATEVGDAIKSVTLNMDEFTGQQGELEDMTKKTLGLSKAFDQDLNVATAAAGQMVKTGMADSFDEAMDLIAAGLGSVANKSDDLLETMNEYGTTFRRVGLDGATAMGLISQGVEKGAKDADAIADAIGIFGEMALAGGDKVNEAFGSIGLNGEDIGRKMRAGGDQATQALQDTMDALRGTDDATVRLGAAQVLFGDLANTQADALYALDPASAAAAGGFDDVAGAADKVVDKLEDSPAMKMEAFKRGVQQNVIDFLGGTVLPAVADFKDRFQQEFSSAWTEAGLGGTDGIDRVLDVVVILGQRLGQKLVTELVPRAIEGMQTAGQRVADWAMANPMEVLKTAAIAGAILMALVALPALVAVGISALGISLMYGFVSSLIEALVANVPRWWDSFTGWVSDKASEAGDVFHVVGVAVGHWFSGLWGTYISGPVSRQWTAFTDSVGALPGRASNALSGLGNALRSRAYSAGDSMRTAAINRATALIGWMRGLPASLGGALASQGWRFYNIGIDFVAGIWNGISASGGWLWSKVANFASNYIVDPITSFLDIGSPSKLAADEIGHWVPAGIAVGIEDNAAVVDQAVRGLIDPGAYRPTASMLPQTSFASTLGGAQAQPRLVLELKGGSRAFREFFQESVRVTTGGDVVKFAEG</sequence>
<comment type="caution">
    <text evidence="3">The sequence shown here is derived from an EMBL/GenBank/DDBJ whole genome shotgun (WGS) entry which is preliminary data.</text>
</comment>
<dbReference type="Pfam" id="PF10145">
    <property type="entry name" value="PhageMin_Tail"/>
    <property type="match status" value="1"/>
</dbReference>
<organism evidence="3 4">
    <name type="scientific">Streptomyces galilaeus</name>
    <dbReference type="NCBI Taxonomy" id="33899"/>
    <lineage>
        <taxon>Bacteria</taxon>
        <taxon>Bacillati</taxon>
        <taxon>Actinomycetota</taxon>
        <taxon>Actinomycetes</taxon>
        <taxon>Kitasatosporales</taxon>
        <taxon>Streptomycetaceae</taxon>
        <taxon>Streptomyces</taxon>
    </lineage>
</organism>
<feature type="domain" description="Phage tail tape measure protein" evidence="2">
    <location>
        <begin position="107"/>
        <end position="304"/>
    </location>
</feature>